<protein>
    <recommendedName>
        <fullName evidence="3">Transcription factor COE helix-loop-helix domain-containing protein</fullName>
    </recommendedName>
</protein>
<comment type="subcellular location">
    <subcellularLocation>
        <location evidence="1">Nucleus</location>
    </subcellularLocation>
</comment>
<evidence type="ECO:0000313" key="4">
    <source>
        <dbReference type="EMBL" id="KAJ8794024.1"/>
    </source>
</evidence>
<comment type="similarity">
    <text evidence="1">Belongs to the COE family.</text>
</comment>
<dbReference type="GO" id="GO:0003677">
    <property type="term" value="F:DNA binding"/>
    <property type="evidence" value="ECO:0007669"/>
    <property type="project" value="UniProtKB-KW"/>
</dbReference>
<keyword evidence="1" id="KW-0863">Zinc-finger</keyword>
<comment type="caution">
    <text evidence="4">The sequence shown here is derived from an EMBL/GenBank/DDBJ whole genome shotgun (WGS) entry which is preliminary data.</text>
</comment>
<evidence type="ECO:0000256" key="1">
    <source>
        <dbReference type="RuleBase" id="RU004489"/>
    </source>
</evidence>
<keyword evidence="1" id="KW-0238">DNA-binding</keyword>
<dbReference type="InterPro" id="IPR032201">
    <property type="entry name" value="COE_HLH"/>
</dbReference>
<reference evidence="4 5" key="1">
    <citation type="submission" date="2022-11" db="EMBL/GenBank/DDBJ databases">
        <title>Whole genome sequence of Eschrichtius robustus ER-17-0199.</title>
        <authorList>
            <person name="Bruniche-Olsen A."/>
            <person name="Black A.N."/>
            <person name="Fields C.J."/>
            <person name="Walden K."/>
            <person name="Dewoody J.A."/>
        </authorList>
    </citation>
    <scope>NUCLEOTIDE SEQUENCE [LARGE SCALE GENOMIC DNA]</scope>
    <source>
        <strain evidence="4">ER-17-0199</strain>
        <tissue evidence="4">Blubber</tissue>
    </source>
</reference>
<dbReference type="Pfam" id="PF16423">
    <property type="entry name" value="COE1_HLH"/>
    <property type="match status" value="1"/>
</dbReference>
<name>A0AB34HRE6_ESCRO</name>
<keyword evidence="1" id="KW-0539">Nucleus</keyword>
<sequence>MYDGMSDRIVVLNFRVRYRVYVQVFRRRLRDPLWVLTPAARALEDNALNEPTIDYGFQRLQKVIPRHPGDPERLPKWPLGAPGLTRGVWARSSFRTQRADEETGSGPRRRLLGTWLFASEQGWPSWSQEETLQPPRLSGKGLGPASAY</sequence>
<evidence type="ECO:0000259" key="3">
    <source>
        <dbReference type="Pfam" id="PF16423"/>
    </source>
</evidence>
<dbReference type="GO" id="GO:0005634">
    <property type="term" value="C:nucleus"/>
    <property type="evidence" value="ECO:0007669"/>
    <property type="project" value="UniProtKB-SubCell"/>
</dbReference>
<keyword evidence="1" id="KW-0479">Metal-binding</keyword>
<proteinExistence type="inferred from homology"/>
<dbReference type="Proteomes" id="UP001159641">
    <property type="component" value="Unassembled WGS sequence"/>
</dbReference>
<keyword evidence="1" id="KW-0862">Zinc</keyword>
<evidence type="ECO:0000256" key="2">
    <source>
        <dbReference type="SAM" id="MobiDB-lite"/>
    </source>
</evidence>
<dbReference type="Gene3D" id="1.10.287.4280">
    <property type="match status" value="1"/>
</dbReference>
<dbReference type="GO" id="GO:0006355">
    <property type="term" value="P:regulation of DNA-templated transcription"/>
    <property type="evidence" value="ECO:0007669"/>
    <property type="project" value="InterPro"/>
</dbReference>
<dbReference type="EMBL" id="JAIQCJ010000892">
    <property type="protein sequence ID" value="KAJ8794024.1"/>
    <property type="molecule type" value="Genomic_DNA"/>
</dbReference>
<dbReference type="InterPro" id="IPR003523">
    <property type="entry name" value="Transcription_factor_COE"/>
</dbReference>
<dbReference type="AlphaFoldDB" id="A0AB34HRE6"/>
<feature type="domain" description="Transcription factor COE helix-loop-helix" evidence="3">
    <location>
        <begin position="48"/>
        <end position="76"/>
    </location>
</feature>
<dbReference type="PANTHER" id="PTHR10747">
    <property type="entry name" value="TRANSCRIPTION FACTOR COE FAMILY MEMBER"/>
    <property type="match status" value="1"/>
</dbReference>
<accession>A0AB34HRE6</accession>
<evidence type="ECO:0000313" key="5">
    <source>
        <dbReference type="Proteomes" id="UP001159641"/>
    </source>
</evidence>
<gene>
    <name evidence="4" type="ORF">J1605_003434</name>
</gene>
<keyword evidence="5" id="KW-1185">Reference proteome</keyword>
<keyword evidence="1" id="KW-0217">Developmental protein</keyword>
<keyword evidence="1" id="KW-0804">Transcription</keyword>
<dbReference type="GO" id="GO:0008270">
    <property type="term" value="F:zinc ion binding"/>
    <property type="evidence" value="ECO:0007669"/>
    <property type="project" value="UniProtKB-KW"/>
</dbReference>
<feature type="region of interest" description="Disordered" evidence="2">
    <location>
        <begin position="126"/>
        <end position="148"/>
    </location>
</feature>
<keyword evidence="1" id="KW-0805">Transcription regulation</keyword>
<organism evidence="4 5">
    <name type="scientific">Eschrichtius robustus</name>
    <name type="common">California gray whale</name>
    <name type="synonym">Eschrichtius gibbosus</name>
    <dbReference type="NCBI Taxonomy" id="9764"/>
    <lineage>
        <taxon>Eukaryota</taxon>
        <taxon>Metazoa</taxon>
        <taxon>Chordata</taxon>
        <taxon>Craniata</taxon>
        <taxon>Vertebrata</taxon>
        <taxon>Euteleostomi</taxon>
        <taxon>Mammalia</taxon>
        <taxon>Eutheria</taxon>
        <taxon>Laurasiatheria</taxon>
        <taxon>Artiodactyla</taxon>
        <taxon>Whippomorpha</taxon>
        <taxon>Cetacea</taxon>
        <taxon>Mysticeti</taxon>
        <taxon>Eschrichtiidae</taxon>
        <taxon>Eschrichtius</taxon>
    </lineage>
</organism>